<dbReference type="Proteomes" id="UP000326877">
    <property type="component" value="Unassembled WGS sequence"/>
</dbReference>
<organism evidence="1">
    <name type="scientific">Petromyces alliaceus</name>
    <name type="common">Aspergillus alliaceus</name>
    <dbReference type="NCBI Taxonomy" id="209559"/>
    <lineage>
        <taxon>Eukaryota</taxon>
        <taxon>Fungi</taxon>
        <taxon>Dikarya</taxon>
        <taxon>Ascomycota</taxon>
        <taxon>Pezizomycotina</taxon>
        <taxon>Eurotiomycetes</taxon>
        <taxon>Eurotiomycetidae</taxon>
        <taxon>Eurotiales</taxon>
        <taxon>Aspergillaceae</taxon>
        <taxon>Aspergillus</taxon>
        <taxon>Aspergillus subgen. Circumdati</taxon>
    </lineage>
</organism>
<protein>
    <submittedName>
        <fullName evidence="1">Uncharacterized protein</fullName>
    </submittedName>
</protein>
<accession>A0A5N7C194</accession>
<gene>
    <name evidence="1" type="ORF">BDV23DRAFT_186194</name>
</gene>
<sequence>MQNSTNDGVKWPDWLFQGTHESVTKQQQCPDFGRAAPHNLGAVAKLVGPQIDSLGALWGAVGAWDYHRAGRGVCMTAIRYSVACVNNTWVILYFATPYLRDSKVQWPLRSQNQQMLDG</sequence>
<proteinExistence type="predicted"/>
<reference evidence="1" key="1">
    <citation type="submission" date="2019-04" db="EMBL/GenBank/DDBJ databases">
        <title>Friends and foes A comparative genomics studyof 23 Aspergillus species from section Flavi.</title>
        <authorList>
            <consortium name="DOE Joint Genome Institute"/>
            <person name="Kjaerbolling I."/>
            <person name="Vesth T."/>
            <person name="Frisvad J.C."/>
            <person name="Nybo J.L."/>
            <person name="Theobald S."/>
            <person name="Kildgaard S."/>
            <person name="Isbrandt T."/>
            <person name="Kuo A."/>
            <person name="Sato A."/>
            <person name="Lyhne E.K."/>
            <person name="Kogle M.E."/>
            <person name="Wiebenga A."/>
            <person name="Kun R.S."/>
            <person name="Lubbers R.J."/>
            <person name="Makela M.R."/>
            <person name="Barry K."/>
            <person name="Chovatia M."/>
            <person name="Clum A."/>
            <person name="Daum C."/>
            <person name="Haridas S."/>
            <person name="He G."/>
            <person name="LaButti K."/>
            <person name="Lipzen A."/>
            <person name="Mondo S."/>
            <person name="Riley R."/>
            <person name="Salamov A."/>
            <person name="Simmons B.A."/>
            <person name="Magnuson J.K."/>
            <person name="Henrissat B."/>
            <person name="Mortensen U.H."/>
            <person name="Larsen T.O."/>
            <person name="Devries R.P."/>
            <person name="Grigoriev I.V."/>
            <person name="Machida M."/>
            <person name="Baker S.E."/>
            <person name="Andersen M.R."/>
        </authorList>
    </citation>
    <scope>NUCLEOTIDE SEQUENCE [LARGE SCALE GENOMIC DNA]</scope>
    <source>
        <strain evidence="1">IBT 14317</strain>
    </source>
</reference>
<name>A0A5N7C194_PETAA</name>
<dbReference type="EMBL" id="ML735291">
    <property type="protein sequence ID" value="KAE8387527.1"/>
    <property type="molecule type" value="Genomic_DNA"/>
</dbReference>
<dbReference type="AlphaFoldDB" id="A0A5N7C194"/>
<evidence type="ECO:0000313" key="1">
    <source>
        <dbReference type="EMBL" id="KAE8387527.1"/>
    </source>
</evidence>